<proteinExistence type="predicted"/>
<evidence type="ECO:0000313" key="3">
    <source>
        <dbReference type="Proteomes" id="UP000238605"/>
    </source>
</evidence>
<protein>
    <recommendedName>
        <fullName evidence="4">Permease</fullName>
    </recommendedName>
</protein>
<name>A0A2S5SUV2_9BURK</name>
<comment type="caution">
    <text evidence="2">The sequence shown here is derived from an EMBL/GenBank/DDBJ whole genome shotgun (WGS) entry which is preliminary data.</text>
</comment>
<evidence type="ECO:0000256" key="1">
    <source>
        <dbReference type="SAM" id="MobiDB-lite"/>
    </source>
</evidence>
<reference evidence="2 3" key="1">
    <citation type="submission" date="2018-02" db="EMBL/GenBank/DDBJ databases">
        <title>Reclassifiation of [Polyangium] brachysporum DSM 7029 as Guopingzhaonella breviflexa gen. nov., sp. nov., a member of the family Comamonadaceae.</title>
        <authorList>
            <person name="Tang B."/>
        </authorList>
    </citation>
    <scope>NUCLEOTIDE SEQUENCE [LARGE SCALE GENOMIC DNA]</scope>
    <source>
        <strain evidence="2 3">BCRC 80649</strain>
    </source>
</reference>
<keyword evidence="3" id="KW-1185">Reference proteome</keyword>
<sequence length="198" mass="21727">MLSDWLYRSLAFGAAIGLAACAPMPQVTEVRPVPMPVRVEVPVAVPVVESTDAVARRFAAYHDRVRTLSPAELQQEIARIGDPGASVAATMELATVLGYTRSNGDMARALGLLEALLRAPTPEATEWLPWARLLRSRYAEQRRAEENAERQAQQLRDTQRRLEQAQQQLEALKAIERSLTQRPGSPAAPAASDPRPTP</sequence>
<dbReference type="OrthoDB" id="9181655at2"/>
<dbReference type="RefSeq" id="WP_104302457.1">
    <property type="nucleotide sequence ID" value="NZ_PSNX01000007.1"/>
</dbReference>
<feature type="region of interest" description="Disordered" evidence="1">
    <location>
        <begin position="148"/>
        <end position="198"/>
    </location>
</feature>
<dbReference type="EMBL" id="PSNX01000007">
    <property type="protein sequence ID" value="PPE66511.1"/>
    <property type="molecule type" value="Genomic_DNA"/>
</dbReference>
<evidence type="ECO:0008006" key="4">
    <source>
        <dbReference type="Google" id="ProtNLM"/>
    </source>
</evidence>
<evidence type="ECO:0000313" key="2">
    <source>
        <dbReference type="EMBL" id="PPE66511.1"/>
    </source>
</evidence>
<dbReference type="AlphaFoldDB" id="A0A2S5SUV2"/>
<gene>
    <name evidence="2" type="ORF">C1704_09405</name>
</gene>
<dbReference type="Proteomes" id="UP000238605">
    <property type="component" value="Unassembled WGS sequence"/>
</dbReference>
<accession>A0A2S5SUV2</accession>
<organism evidence="2 3">
    <name type="scientific">Caldimonas caldifontis</name>
    <dbReference type="NCBI Taxonomy" id="1452508"/>
    <lineage>
        <taxon>Bacteria</taxon>
        <taxon>Pseudomonadati</taxon>
        <taxon>Pseudomonadota</taxon>
        <taxon>Betaproteobacteria</taxon>
        <taxon>Burkholderiales</taxon>
        <taxon>Sphaerotilaceae</taxon>
        <taxon>Caldimonas</taxon>
    </lineage>
</organism>
<feature type="compositionally biased region" description="Low complexity" evidence="1">
    <location>
        <begin position="182"/>
        <end position="198"/>
    </location>
</feature>